<name>A0ABP1PUN0_9HEXA</name>
<gene>
    <name evidence="1" type="ORF">ODALV1_LOCUS2658</name>
</gene>
<organism evidence="1 2">
    <name type="scientific">Orchesella dallaii</name>
    <dbReference type="NCBI Taxonomy" id="48710"/>
    <lineage>
        <taxon>Eukaryota</taxon>
        <taxon>Metazoa</taxon>
        <taxon>Ecdysozoa</taxon>
        <taxon>Arthropoda</taxon>
        <taxon>Hexapoda</taxon>
        <taxon>Collembola</taxon>
        <taxon>Entomobryomorpha</taxon>
        <taxon>Entomobryoidea</taxon>
        <taxon>Orchesellidae</taxon>
        <taxon>Orchesellinae</taxon>
        <taxon>Orchesella</taxon>
    </lineage>
</organism>
<reference evidence="1 2" key="1">
    <citation type="submission" date="2024-08" db="EMBL/GenBank/DDBJ databases">
        <authorList>
            <person name="Cucini C."/>
            <person name="Frati F."/>
        </authorList>
    </citation>
    <scope>NUCLEOTIDE SEQUENCE [LARGE SCALE GENOMIC DNA]</scope>
</reference>
<accession>A0ABP1PUN0</accession>
<evidence type="ECO:0000313" key="1">
    <source>
        <dbReference type="EMBL" id="CAL8073622.1"/>
    </source>
</evidence>
<proteinExistence type="predicted"/>
<evidence type="ECO:0000313" key="2">
    <source>
        <dbReference type="Proteomes" id="UP001642540"/>
    </source>
</evidence>
<sequence>MFMHTDYQDHSENVCWLVPPERVYSGPRYKSSFAAKVRWDTWAERRGCCKTIGPPPKVSINCPEHFLRKHSRQVPVFFHRDELKCTKDENMQEFTDDPKPKVSRVPPLDTGLPSWRTKRKVEECEFPRPPSRMGLFRNRFEDTYEDRYRLKKMEDCKCDQVFWEDLVKATECAGVMAAEVEKRERRKQGMYYAQALARCPPTFVDGSWSFSRRI</sequence>
<evidence type="ECO:0008006" key="3">
    <source>
        <dbReference type="Google" id="ProtNLM"/>
    </source>
</evidence>
<protein>
    <recommendedName>
        <fullName evidence="3">THAP-type domain-containing protein</fullName>
    </recommendedName>
</protein>
<keyword evidence="2" id="KW-1185">Reference proteome</keyword>
<dbReference type="Proteomes" id="UP001642540">
    <property type="component" value="Unassembled WGS sequence"/>
</dbReference>
<dbReference type="EMBL" id="CAXLJM020000007">
    <property type="protein sequence ID" value="CAL8073622.1"/>
    <property type="molecule type" value="Genomic_DNA"/>
</dbReference>
<comment type="caution">
    <text evidence="1">The sequence shown here is derived from an EMBL/GenBank/DDBJ whole genome shotgun (WGS) entry which is preliminary data.</text>
</comment>